<feature type="region of interest" description="Disordered" evidence="1">
    <location>
        <begin position="1"/>
        <end position="280"/>
    </location>
</feature>
<feature type="compositionally biased region" description="Low complexity" evidence="1">
    <location>
        <begin position="173"/>
        <end position="184"/>
    </location>
</feature>
<feature type="compositionally biased region" description="Acidic residues" evidence="1">
    <location>
        <begin position="265"/>
        <end position="280"/>
    </location>
</feature>
<accession>A0A5J4TTE0</accession>
<reference evidence="2 3" key="1">
    <citation type="submission" date="2019-03" db="EMBL/GenBank/DDBJ databases">
        <title>Single cell metagenomics reveals metabolic interactions within the superorganism composed of flagellate Streblomastix strix and complex community of Bacteroidetes bacteria on its surface.</title>
        <authorList>
            <person name="Treitli S.C."/>
            <person name="Kolisko M."/>
            <person name="Husnik F."/>
            <person name="Keeling P."/>
            <person name="Hampl V."/>
        </authorList>
    </citation>
    <scope>NUCLEOTIDE SEQUENCE [LARGE SCALE GENOMIC DNA]</scope>
    <source>
        <strain evidence="2">ST1C</strain>
    </source>
</reference>
<evidence type="ECO:0000313" key="3">
    <source>
        <dbReference type="Proteomes" id="UP000324800"/>
    </source>
</evidence>
<name>A0A5J4TTE0_9EUKA</name>
<feature type="compositionally biased region" description="Polar residues" evidence="1">
    <location>
        <begin position="28"/>
        <end position="60"/>
    </location>
</feature>
<proteinExistence type="predicted"/>
<evidence type="ECO:0000313" key="2">
    <source>
        <dbReference type="EMBL" id="KAA6361169.1"/>
    </source>
</evidence>
<feature type="compositionally biased region" description="Polar residues" evidence="1">
    <location>
        <begin position="69"/>
        <end position="79"/>
    </location>
</feature>
<feature type="non-terminal residue" evidence="2">
    <location>
        <position position="1"/>
    </location>
</feature>
<dbReference type="Proteomes" id="UP000324800">
    <property type="component" value="Unassembled WGS sequence"/>
</dbReference>
<feature type="compositionally biased region" description="Basic and acidic residues" evidence="1">
    <location>
        <begin position="1"/>
        <end position="15"/>
    </location>
</feature>
<sequence>NEDNDQSEHAIEPKHVTNGNDGLRKNDSGTQLQATVNGEANPEINITKTSANTPLHNVNGSDGLGGNDCGTQLQAATNDNGHENHQVIDNTGNEDNNEQANDNRIGGQQQQNSQESNNETQHEQENVNNKPGEIGSPYTTHPEQEIRNPNTSQPKVQPPLITKPPELGHVKGKVVVPKQKTQQVNEHDTRSRTGQPKSVPDKSLGSPEARANSDTLSHITPQQEQRKKADVAPVTVDKSTKHSKGNKTSVGSKKQKQGFNSDNQIEIEPDSETDEPDQLD</sequence>
<dbReference type="EMBL" id="SNRW01025928">
    <property type="protein sequence ID" value="KAA6361169.1"/>
    <property type="molecule type" value="Genomic_DNA"/>
</dbReference>
<protein>
    <submittedName>
        <fullName evidence="2">Uncharacterized protein</fullName>
    </submittedName>
</protein>
<feature type="compositionally biased region" description="Low complexity" evidence="1">
    <location>
        <begin position="108"/>
        <end position="119"/>
    </location>
</feature>
<feature type="compositionally biased region" description="Polar residues" evidence="1">
    <location>
        <begin position="137"/>
        <end position="155"/>
    </location>
</feature>
<feature type="compositionally biased region" description="Polar residues" evidence="1">
    <location>
        <begin position="246"/>
        <end position="264"/>
    </location>
</feature>
<feature type="compositionally biased region" description="Polar residues" evidence="1">
    <location>
        <begin position="212"/>
        <end position="223"/>
    </location>
</feature>
<feature type="compositionally biased region" description="Polar residues" evidence="1">
    <location>
        <begin position="87"/>
        <end position="102"/>
    </location>
</feature>
<gene>
    <name evidence="2" type="ORF">EZS28_043303</name>
</gene>
<comment type="caution">
    <text evidence="2">The sequence shown here is derived from an EMBL/GenBank/DDBJ whole genome shotgun (WGS) entry which is preliminary data.</text>
</comment>
<dbReference type="AlphaFoldDB" id="A0A5J4TTE0"/>
<evidence type="ECO:0000256" key="1">
    <source>
        <dbReference type="SAM" id="MobiDB-lite"/>
    </source>
</evidence>
<organism evidence="2 3">
    <name type="scientific">Streblomastix strix</name>
    <dbReference type="NCBI Taxonomy" id="222440"/>
    <lineage>
        <taxon>Eukaryota</taxon>
        <taxon>Metamonada</taxon>
        <taxon>Preaxostyla</taxon>
        <taxon>Oxymonadida</taxon>
        <taxon>Streblomastigidae</taxon>
        <taxon>Streblomastix</taxon>
    </lineage>
</organism>